<evidence type="ECO:0000313" key="2">
    <source>
        <dbReference type="EMBL" id="ARF12429.1"/>
    </source>
</evidence>
<dbReference type="InterPro" id="IPR025475">
    <property type="entry name" value="DUF4326"/>
</dbReference>
<feature type="domain" description="DUF4326" evidence="1">
    <location>
        <begin position="20"/>
        <end position="103"/>
    </location>
</feature>
<organism evidence="2">
    <name type="scientific">Klosneuvirus KNV1</name>
    <dbReference type="NCBI Taxonomy" id="1977640"/>
    <lineage>
        <taxon>Viruses</taxon>
        <taxon>Varidnaviria</taxon>
        <taxon>Bamfordvirae</taxon>
        <taxon>Nucleocytoviricota</taxon>
        <taxon>Megaviricetes</taxon>
        <taxon>Imitervirales</taxon>
        <taxon>Mimiviridae</taxon>
        <taxon>Klosneuvirinae</taxon>
        <taxon>Klosneuvirus</taxon>
    </lineage>
</organism>
<name>A0A1V0SL09_9VIRU</name>
<dbReference type="Pfam" id="PF14216">
    <property type="entry name" value="DUF4326"/>
    <property type="match status" value="1"/>
</dbReference>
<sequence>MSVVNVKKKYLNQAGYKDFEDWSKDPNHVYIGRDMSFYVKGTKGSKWQNPFPVKKYGLDKCAELYKEYMTNNKDLLDQLDELDGKVLGCWCKPDKCHGDILLELLKQKNKPLKN</sequence>
<proteinExistence type="predicted"/>
<dbReference type="EMBL" id="KY684112">
    <property type="protein sequence ID" value="ARF12429.1"/>
    <property type="molecule type" value="Genomic_DNA"/>
</dbReference>
<reference evidence="2" key="1">
    <citation type="journal article" date="2017" name="Science">
        <title>Giant viruses with an expanded complement of translation system components.</title>
        <authorList>
            <person name="Schulz F."/>
            <person name="Yutin N."/>
            <person name="Ivanova N.N."/>
            <person name="Ortega D.R."/>
            <person name="Lee T.K."/>
            <person name="Vierheilig J."/>
            <person name="Daims H."/>
            <person name="Horn M."/>
            <person name="Wagner M."/>
            <person name="Jensen G.J."/>
            <person name="Kyrpides N.C."/>
            <person name="Koonin E.V."/>
            <person name="Woyke T."/>
        </authorList>
    </citation>
    <scope>NUCLEOTIDE SEQUENCE</scope>
    <source>
        <strain evidence="2">KNV1</strain>
    </source>
</reference>
<gene>
    <name evidence="2" type="ORF">Klosneuvirus_5_99</name>
</gene>
<evidence type="ECO:0000259" key="1">
    <source>
        <dbReference type="Pfam" id="PF14216"/>
    </source>
</evidence>
<accession>A0A1V0SL09</accession>
<protein>
    <recommendedName>
        <fullName evidence="1">DUF4326 domain-containing protein</fullName>
    </recommendedName>
</protein>